<proteinExistence type="inferred from homology"/>
<evidence type="ECO:0000313" key="11">
    <source>
        <dbReference type="EMBL" id="HBQ48799.1"/>
    </source>
</evidence>
<evidence type="ECO:0000256" key="8">
    <source>
        <dbReference type="ARBA" id="ARBA00023237"/>
    </source>
</evidence>
<dbReference type="InterPro" id="IPR000531">
    <property type="entry name" value="Beta-barrel_TonB"/>
</dbReference>
<keyword evidence="11" id="KW-0675">Receptor</keyword>
<evidence type="ECO:0000256" key="6">
    <source>
        <dbReference type="ARBA" id="ARBA00023077"/>
    </source>
</evidence>
<dbReference type="InterPro" id="IPR037066">
    <property type="entry name" value="Plug_dom_sf"/>
</dbReference>
<dbReference type="GO" id="GO:0015344">
    <property type="term" value="F:siderophore uptake transmembrane transporter activity"/>
    <property type="evidence" value="ECO:0007669"/>
    <property type="project" value="TreeGrafter"/>
</dbReference>
<evidence type="ECO:0000256" key="7">
    <source>
        <dbReference type="ARBA" id="ARBA00023136"/>
    </source>
</evidence>
<dbReference type="Pfam" id="PF00593">
    <property type="entry name" value="TonB_dep_Rec_b-barrel"/>
    <property type="match status" value="1"/>
</dbReference>
<evidence type="ECO:0000313" key="12">
    <source>
        <dbReference type="Proteomes" id="UP000263957"/>
    </source>
</evidence>
<dbReference type="Gene3D" id="2.170.130.10">
    <property type="entry name" value="TonB-dependent receptor, plug domain"/>
    <property type="match status" value="1"/>
</dbReference>
<dbReference type="InterPro" id="IPR039426">
    <property type="entry name" value="TonB-dep_rcpt-like"/>
</dbReference>
<evidence type="ECO:0000256" key="1">
    <source>
        <dbReference type="ARBA" id="ARBA00004571"/>
    </source>
</evidence>
<dbReference type="PANTHER" id="PTHR30069:SF41">
    <property type="entry name" value="HEME_HEMOPEXIN UTILIZATION PROTEIN C"/>
    <property type="match status" value="1"/>
</dbReference>
<comment type="similarity">
    <text evidence="2 9">Belongs to the TonB-dependent receptor family.</text>
</comment>
<gene>
    <name evidence="11" type="ORF">DD728_07920</name>
</gene>
<keyword evidence="8 9" id="KW-0998">Cell outer membrane</keyword>
<name>A0A356W542_9PROT</name>
<feature type="non-terminal residue" evidence="11">
    <location>
        <position position="1"/>
    </location>
</feature>
<dbReference type="SUPFAM" id="SSF56935">
    <property type="entry name" value="Porins"/>
    <property type="match status" value="1"/>
</dbReference>
<feature type="domain" description="TonB-dependent receptor-like beta-barrel" evidence="10">
    <location>
        <begin position="163"/>
        <end position="550"/>
    </location>
</feature>
<dbReference type="AlphaFoldDB" id="A0A356W542"/>
<dbReference type="EMBL" id="DOGS01000161">
    <property type="protein sequence ID" value="HBQ48799.1"/>
    <property type="molecule type" value="Genomic_DNA"/>
</dbReference>
<keyword evidence="3 9" id="KW-0813">Transport</keyword>
<dbReference type="PROSITE" id="PS52016">
    <property type="entry name" value="TONB_DEPENDENT_REC_3"/>
    <property type="match status" value="1"/>
</dbReference>
<reference evidence="11 12" key="1">
    <citation type="journal article" date="2018" name="Nat. Biotechnol.">
        <title>A standardized bacterial taxonomy based on genome phylogeny substantially revises the tree of life.</title>
        <authorList>
            <person name="Parks D.H."/>
            <person name="Chuvochina M."/>
            <person name="Waite D.W."/>
            <person name="Rinke C."/>
            <person name="Skarshewski A."/>
            <person name="Chaumeil P.A."/>
            <person name="Hugenholtz P."/>
        </authorList>
    </citation>
    <scope>NUCLEOTIDE SEQUENCE [LARGE SCALE GENOMIC DNA]</scope>
    <source>
        <strain evidence="11">UBA10378</strain>
    </source>
</reference>
<evidence type="ECO:0000256" key="5">
    <source>
        <dbReference type="ARBA" id="ARBA00022692"/>
    </source>
</evidence>
<evidence type="ECO:0000256" key="4">
    <source>
        <dbReference type="ARBA" id="ARBA00022452"/>
    </source>
</evidence>
<accession>A0A356W542</accession>
<keyword evidence="4 9" id="KW-1134">Transmembrane beta strand</keyword>
<evidence type="ECO:0000256" key="9">
    <source>
        <dbReference type="PROSITE-ProRule" id="PRU01360"/>
    </source>
</evidence>
<dbReference type="Proteomes" id="UP000263957">
    <property type="component" value="Unassembled WGS sequence"/>
</dbReference>
<dbReference type="PANTHER" id="PTHR30069">
    <property type="entry name" value="TONB-DEPENDENT OUTER MEMBRANE RECEPTOR"/>
    <property type="match status" value="1"/>
</dbReference>
<organism evidence="11 12">
    <name type="scientific">Hyphomonas atlantica</name>
    <dbReference type="NCBI Taxonomy" id="1280948"/>
    <lineage>
        <taxon>Bacteria</taxon>
        <taxon>Pseudomonadati</taxon>
        <taxon>Pseudomonadota</taxon>
        <taxon>Alphaproteobacteria</taxon>
        <taxon>Hyphomonadales</taxon>
        <taxon>Hyphomonadaceae</taxon>
        <taxon>Hyphomonas</taxon>
    </lineage>
</organism>
<evidence type="ECO:0000259" key="10">
    <source>
        <dbReference type="Pfam" id="PF00593"/>
    </source>
</evidence>
<keyword evidence="7 9" id="KW-0472">Membrane</keyword>
<evidence type="ECO:0000256" key="2">
    <source>
        <dbReference type="ARBA" id="ARBA00009810"/>
    </source>
</evidence>
<dbReference type="InterPro" id="IPR036942">
    <property type="entry name" value="Beta-barrel_TonB_sf"/>
</dbReference>
<dbReference type="GO" id="GO:0009279">
    <property type="term" value="C:cell outer membrane"/>
    <property type="evidence" value="ECO:0007669"/>
    <property type="project" value="UniProtKB-SubCell"/>
</dbReference>
<sequence>LLNVTVDGAPQTGTLFHHIGRVQIEPELLKEVELQAGAGEATSGFGAVGGAIRFRTKSASDLLDEGQTFGGMVRAGWFSNDGYKGSLTAYGKLAENWDVLGSLVYVDRENMEDGDGNTLFGTGGEQMLGFVKLSGEIAPDHHVSLSYEKREEEGEFGARPNWPALEDDTFFPAEAERETLVANYRNALSDAVNLDATAYYTVSEFRQDRFDRWGLYGAEIETFGFDLRNTHRFGAHDIVYGVERRSDTVTSEYLADDATWQYWAWDPEIGAFEEEGSLWAGYVQGHFQLTEALLLSLGGRYDSYDLDLITYDESTSSDGFSGNIGLRYDFTPDLSLTVGHGQAFRGKEVGDAFTLEKRPGRLRIDPDLDAERVDNTEAGLVYDNGRLRVGASIFSMKIDDVILDQIGGGAAPQDSIYYENVGEFETSGVELRAGYSWKRLSADLFYTSYDSELNDRDAEGYEEIGLANASGDQWNFNLAWTPVTSLDLGLNVRKVEALDNITVLYRGVEIGWIDSLQTVDKPGYTVTDIYADWRPDAIEGLRLSIGVQNLFDEQYRDHASVADYGNIPGWEGVAGVYEAGQDIRITIGYDF</sequence>
<keyword evidence="5 9" id="KW-0812">Transmembrane</keyword>
<comment type="subcellular location">
    <subcellularLocation>
        <location evidence="1 9">Cell outer membrane</location>
        <topology evidence="1 9">Multi-pass membrane protein</topology>
    </subcellularLocation>
</comment>
<protein>
    <submittedName>
        <fullName evidence="11">TonB-dependent receptor</fullName>
    </submittedName>
</protein>
<keyword evidence="6" id="KW-0798">TonB box</keyword>
<comment type="caution">
    <text evidence="11">The sequence shown here is derived from an EMBL/GenBank/DDBJ whole genome shotgun (WGS) entry which is preliminary data.</text>
</comment>
<dbReference type="Gene3D" id="2.40.170.20">
    <property type="entry name" value="TonB-dependent receptor, beta-barrel domain"/>
    <property type="match status" value="1"/>
</dbReference>
<evidence type="ECO:0000256" key="3">
    <source>
        <dbReference type="ARBA" id="ARBA00022448"/>
    </source>
</evidence>
<dbReference type="GO" id="GO:0044718">
    <property type="term" value="P:siderophore transmembrane transport"/>
    <property type="evidence" value="ECO:0007669"/>
    <property type="project" value="TreeGrafter"/>
</dbReference>